<dbReference type="Proteomes" id="UP000011625">
    <property type="component" value="Unassembled WGS sequence"/>
</dbReference>
<accession>M0N9Y9</accession>
<keyword evidence="2" id="KW-1185">Reference proteome</keyword>
<sequence length="93" mass="10989">MERRRLPSYAVEAYDILRDAAPEADDGRREIPPEAARTALEDTDEEFTTGDIDHVLDLLYNRGEIYHVNDQIRFTDLKEFDKKYHDNEEEDDE</sequence>
<dbReference type="EMBL" id="AOME01000028">
    <property type="protein sequence ID" value="EMA54388.1"/>
    <property type="molecule type" value="Genomic_DNA"/>
</dbReference>
<comment type="caution">
    <text evidence="1">The sequence shown here is derived from an EMBL/GenBank/DDBJ whole genome shotgun (WGS) entry which is preliminary data.</text>
</comment>
<dbReference type="RefSeq" id="WP_005041337.1">
    <property type="nucleotide sequence ID" value="NZ_AOME01000028.1"/>
</dbReference>
<gene>
    <name evidence="1" type="ORF">C450_06145</name>
</gene>
<evidence type="ECO:0000313" key="1">
    <source>
        <dbReference type="EMBL" id="EMA54388.1"/>
    </source>
</evidence>
<dbReference type="AlphaFoldDB" id="M0N9Y9"/>
<name>M0N9Y9_9EURY</name>
<reference evidence="1 2" key="1">
    <citation type="journal article" date="2014" name="PLoS Genet.">
        <title>Phylogenetically driven sequencing of extremely halophilic archaea reveals strategies for static and dynamic osmo-response.</title>
        <authorList>
            <person name="Becker E.A."/>
            <person name="Seitzer P.M."/>
            <person name="Tritt A."/>
            <person name="Larsen D."/>
            <person name="Krusor M."/>
            <person name="Yao A.I."/>
            <person name="Wu D."/>
            <person name="Madern D."/>
            <person name="Eisen J.A."/>
            <person name="Darling A.E."/>
            <person name="Facciotti M.T."/>
        </authorList>
    </citation>
    <scope>NUCLEOTIDE SEQUENCE [LARGE SCALE GENOMIC DNA]</scope>
    <source>
        <strain evidence="1 2">DSM 8989</strain>
    </source>
</reference>
<proteinExistence type="predicted"/>
<dbReference type="PATRIC" id="fig|1227456.3.peg.1236"/>
<protein>
    <submittedName>
        <fullName evidence="1">Uncharacterized protein</fullName>
    </submittedName>
</protein>
<organism evidence="1 2">
    <name type="scientific">Halococcus salifodinae DSM 8989</name>
    <dbReference type="NCBI Taxonomy" id="1227456"/>
    <lineage>
        <taxon>Archaea</taxon>
        <taxon>Methanobacteriati</taxon>
        <taxon>Methanobacteriota</taxon>
        <taxon>Stenosarchaea group</taxon>
        <taxon>Halobacteria</taxon>
        <taxon>Halobacteriales</taxon>
        <taxon>Halococcaceae</taxon>
        <taxon>Halococcus</taxon>
    </lineage>
</organism>
<evidence type="ECO:0000313" key="2">
    <source>
        <dbReference type="Proteomes" id="UP000011625"/>
    </source>
</evidence>